<reference evidence="5 6" key="1">
    <citation type="submission" date="2022-12" db="EMBL/GenBank/DDBJ databases">
        <title>Dasania phycosphaerae sp. nov., isolated from particulate material of the south coast of Korea.</title>
        <authorList>
            <person name="Jiang Y."/>
        </authorList>
    </citation>
    <scope>NUCLEOTIDE SEQUENCE [LARGE SCALE GENOMIC DNA]</scope>
    <source>
        <strain evidence="5 6">GY-19</strain>
    </source>
</reference>
<evidence type="ECO:0000256" key="1">
    <source>
        <dbReference type="ARBA" id="ARBA00023015"/>
    </source>
</evidence>
<dbReference type="SUPFAM" id="SSF46894">
    <property type="entry name" value="C-terminal effector domain of the bipartite response regulators"/>
    <property type="match status" value="1"/>
</dbReference>
<dbReference type="PANTHER" id="PTHR44688">
    <property type="entry name" value="DNA-BINDING TRANSCRIPTIONAL ACTIVATOR DEVR_DOSR"/>
    <property type="match status" value="1"/>
</dbReference>
<keyword evidence="1" id="KW-0805">Transcription regulation</keyword>
<evidence type="ECO:0000256" key="2">
    <source>
        <dbReference type="ARBA" id="ARBA00023125"/>
    </source>
</evidence>
<keyword evidence="3" id="KW-0804">Transcription</keyword>
<evidence type="ECO:0000313" key="5">
    <source>
        <dbReference type="EMBL" id="MCZ0864947.1"/>
    </source>
</evidence>
<dbReference type="SMART" id="SM00421">
    <property type="entry name" value="HTH_LUXR"/>
    <property type="match status" value="1"/>
</dbReference>
<proteinExistence type="predicted"/>
<keyword evidence="2" id="KW-0238">DNA-binding</keyword>
<dbReference type="AlphaFoldDB" id="A0A9J6RKD0"/>
<dbReference type="Proteomes" id="UP001069090">
    <property type="component" value="Unassembled WGS sequence"/>
</dbReference>
<dbReference type="PANTHER" id="PTHR44688:SF16">
    <property type="entry name" value="DNA-BINDING TRANSCRIPTIONAL ACTIVATOR DEVR_DOSR"/>
    <property type="match status" value="1"/>
</dbReference>
<dbReference type="Pfam" id="PF00196">
    <property type="entry name" value="GerE"/>
    <property type="match status" value="1"/>
</dbReference>
<keyword evidence="6" id="KW-1185">Reference proteome</keyword>
<dbReference type="GO" id="GO:0006355">
    <property type="term" value="P:regulation of DNA-templated transcription"/>
    <property type="evidence" value="ECO:0007669"/>
    <property type="project" value="InterPro"/>
</dbReference>
<dbReference type="InterPro" id="IPR000792">
    <property type="entry name" value="Tscrpt_reg_LuxR_C"/>
</dbReference>
<dbReference type="CDD" id="cd06170">
    <property type="entry name" value="LuxR_C_like"/>
    <property type="match status" value="1"/>
</dbReference>
<protein>
    <submittedName>
        <fullName evidence="5">LuxR C-terminal-related transcriptional regulator</fullName>
    </submittedName>
</protein>
<dbReference type="GO" id="GO:0003677">
    <property type="term" value="F:DNA binding"/>
    <property type="evidence" value="ECO:0007669"/>
    <property type="project" value="UniProtKB-KW"/>
</dbReference>
<comment type="caution">
    <text evidence="5">The sequence shown here is derived from an EMBL/GenBank/DDBJ whole genome shotgun (WGS) entry which is preliminary data.</text>
</comment>
<dbReference type="InterPro" id="IPR016032">
    <property type="entry name" value="Sig_transdc_resp-reg_C-effctor"/>
</dbReference>
<evidence type="ECO:0000313" key="6">
    <source>
        <dbReference type="Proteomes" id="UP001069090"/>
    </source>
</evidence>
<dbReference type="PROSITE" id="PS50043">
    <property type="entry name" value="HTH_LUXR_2"/>
    <property type="match status" value="1"/>
</dbReference>
<dbReference type="Gene3D" id="1.10.10.10">
    <property type="entry name" value="Winged helix-like DNA-binding domain superfamily/Winged helix DNA-binding domain"/>
    <property type="match status" value="1"/>
</dbReference>
<gene>
    <name evidence="5" type="ORF">O0V09_07025</name>
</gene>
<sequence length="286" mass="32598">MQEYANSLEHLGFAISQQGRDDFFKTLSQSFVELPRCGGHVVILYYPANDKPRCLYNDCKSAEAYQLEVQAYIDGPYIFDPYYQAQLDGLPDGAYRLRDIAPDNFKKTEYYKHYYMPSLLADELCYLVTLGDNEYLHFSITPADISSKFPKSVLRYLNSLHTVIPALIQQHWQLSQPQKITAAGSSFNNTLQHALKHFGSSLLSPREQQVLHMLLRGHSGKSAAQRLAISSETVKLHRKNIYQKLDVSTLSELFYLFIDSLPLTNVNSASDPLEKYMGVKPLVESR</sequence>
<accession>A0A9J6RKD0</accession>
<dbReference type="EMBL" id="JAPTGG010000004">
    <property type="protein sequence ID" value="MCZ0864947.1"/>
    <property type="molecule type" value="Genomic_DNA"/>
</dbReference>
<dbReference type="InterPro" id="IPR036388">
    <property type="entry name" value="WH-like_DNA-bd_sf"/>
</dbReference>
<feature type="domain" description="HTH luxR-type" evidence="4">
    <location>
        <begin position="196"/>
        <end position="261"/>
    </location>
</feature>
<dbReference type="RefSeq" id="WP_258331100.1">
    <property type="nucleotide sequence ID" value="NZ_JAPTGG010000004.1"/>
</dbReference>
<dbReference type="PRINTS" id="PR00038">
    <property type="entry name" value="HTHLUXR"/>
</dbReference>
<evidence type="ECO:0000259" key="4">
    <source>
        <dbReference type="PROSITE" id="PS50043"/>
    </source>
</evidence>
<name>A0A9J6RKD0_9GAMM</name>
<organism evidence="5 6">
    <name type="scientific">Dasania phycosphaerae</name>
    <dbReference type="NCBI Taxonomy" id="2950436"/>
    <lineage>
        <taxon>Bacteria</taxon>
        <taxon>Pseudomonadati</taxon>
        <taxon>Pseudomonadota</taxon>
        <taxon>Gammaproteobacteria</taxon>
        <taxon>Cellvibrionales</taxon>
        <taxon>Spongiibacteraceae</taxon>
        <taxon>Dasania</taxon>
    </lineage>
</organism>
<evidence type="ECO:0000256" key="3">
    <source>
        <dbReference type="ARBA" id="ARBA00023163"/>
    </source>
</evidence>